<dbReference type="EMBL" id="MG515223">
    <property type="protein sequence ID" value="ATW62479.1"/>
    <property type="molecule type" value="Genomic_DNA"/>
</dbReference>
<dbReference type="Pfam" id="PF24175">
    <property type="entry name" value="SU10_adaptor"/>
    <property type="match status" value="1"/>
</dbReference>
<accession>A0A2H4PI52</accession>
<evidence type="ECO:0000313" key="2">
    <source>
        <dbReference type="Proteomes" id="UP000241007"/>
    </source>
</evidence>
<protein>
    <submittedName>
        <fullName evidence="1">Uncharacterized protein</fullName>
    </submittedName>
</protein>
<gene>
    <name evidence="1" type="ORF">SEA_WRIGHTON_45</name>
</gene>
<organism evidence="1 2">
    <name type="scientific">Streptomyces phage WRightOn</name>
    <dbReference type="NCBI Taxonomy" id="2053723"/>
    <lineage>
        <taxon>Viruses</taxon>
        <taxon>Duplodnaviria</taxon>
        <taxon>Heunggongvirae</taxon>
        <taxon>Uroviricota</taxon>
        <taxon>Caudoviricetes</taxon>
        <taxon>Beephvirinae</taxon>
        <taxon>Manuelvirus</taxon>
        <taxon>Manuelvirus wrighton</taxon>
    </lineage>
</organism>
<keyword evidence="2" id="KW-1185">Reference proteome</keyword>
<name>A0A2H4PI52_9CAUD</name>
<dbReference type="Proteomes" id="UP000241007">
    <property type="component" value="Segment"/>
</dbReference>
<dbReference type="InterPro" id="IPR056209">
    <property type="entry name" value="SU10_adaptor"/>
</dbReference>
<reference evidence="1 2" key="1">
    <citation type="submission" date="2017-11" db="EMBL/GenBank/DDBJ databases">
        <authorList>
            <person name="Keri A.G."/>
            <person name="Ahn S.H."/>
            <person name="Alvarado I.A."/>
            <person name="Hartigan K.A."/>
            <person name="Shaffer C.D."/>
            <person name="Weston-Hafer K.A."/>
            <person name="Russell D.A."/>
            <person name="Pope W.H."/>
            <person name="Jacobs-Sera D."/>
            <person name="Hendrix R.W."/>
            <person name="Hatfull G.F."/>
        </authorList>
    </citation>
    <scope>NUCLEOTIDE SEQUENCE [LARGE SCALE GENOMIC DNA]</scope>
</reference>
<sequence>MAVTFANIVDRTKQQLLGYTKDQASVSYLVEPMTATSTQFHADEETITNLSRGLVEIGDELILVKKYDRTSGIVTVMGGNSGTGRGVDGTTAVAHAIDEFIINDPRFPRQRIKEAINDTINGLYPDLWVFGQYEFPYRAARYEYPVPEDVDDVYKVVINTIGPSGVWFPAQSWRFNPMSSTTSGQVKPTPTPTGKSIQIYDRIVPGRNVRVSYTKKPDTLVNNDDDFETVTGFPERYVDMITYGAAWRLLPAYEAGRLQQASIEATERAPLVPTQAATQASQFFLALYQKRLSEERARLQRLYESYQTFNG</sequence>
<proteinExistence type="predicted"/>
<evidence type="ECO:0000313" key="1">
    <source>
        <dbReference type="EMBL" id="ATW62479.1"/>
    </source>
</evidence>